<dbReference type="Pfam" id="PF00001">
    <property type="entry name" value="7tm_1"/>
    <property type="match status" value="1"/>
</dbReference>
<feature type="transmembrane region" description="Helical" evidence="11">
    <location>
        <begin position="131"/>
        <end position="157"/>
    </location>
</feature>
<dbReference type="CDD" id="cd00637">
    <property type="entry name" value="7tm_classA_rhodopsin-like"/>
    <property type="match status" value="1"/>
</dbReference>
<evidence type="ECO:0000256" key="4">
    <source>
        <dbReference type="ARBA" id="ARBA00022989"/>
    </source>
</evidence>
<evidence type="ECO:0000256" key="3">
    <source>
        <dbReference type="ARBA" id="ARBA00022692"/>
    </source>
</evidence>
<dbReference type="GO" id="GO:0005886">
    <property type="term" value="C:plasma membrane"/>
    <property type="evidence" value="ECO:0007669"/>
    <property type="project" value="UniProtKB-SubCell"/>
</dbReference>
<evidence type="ECO:0000256" key="2">
    <source>
        <dbReference type="ARBA" id="ARBA00022475"/>
    </source>
</evidence>
<keyword evidence="5" id="KW-0297">G-protein coupled receptor</keyword>
<evidence type="ECO:0000313" key="13">
    <source>
        <dbReference type="Proteomes" id="UP000038045"/>
    </source>
</evidence>
<keyword evidence="7" id="KW-0675">Receptor</keyword>
<evidence type="ECO:0000256" key="6">
    <source>
        <dbReference type="ARBA" id="ARBA00023136"/>
    </source>
</evidence>
<sequence>MKMDYDELVQLNDSYNHLEGSMNALYHDGKIIVDGILVADLEFQHGIYIWYVPFLFVILGLACAGNSIIAASSFFLQKPISIYLKLCVSLAVSDLWAAILISIGLYVNSYLPSVKGQVLSSLCFNMGLEIIRISGMFTSVLHLLALASGQFIGIVWPIQYKWILSSKRINSAIAFMYVFPLIIISLIFYIFMEDEPPARACAYKSYAQLPFRALIFGLFIIPLIGTFILYTAILYLLLKKRDTVLNRSRGGTNGSVTDENKIDNKLKLVKTTMTILSTFTFSWGICVLYFFLVCKRGCAVIYLVSIDFYTAFICNSFVNTMVALKLVINPLIYAFRINKIRDAIVRMVRVICCNAELPCECLRIQERNSHAHISLKTLQSRRGEILRQQTIILRRRERRISTDENKVIEETNVDDNINTTVILSPTSDGTEKNEKIDKDGSEFEKITIHAEINDNFVVFKNKDNNIKESYTSLNEKLSMVKEEAEDDDIVVETTYKSEKADDDADDNKLETLSL</sequence>
<keyword evidence="2" id="KW-1003">Cell membrane</keyword>
<feature type="transmembrane region" description="Helical" evidence="11">
    <location>
        <begin position="169"/>
        <end position="191"/>
    </location>
</feature>
<feature type="transmembrane region" description="Helical" evidence="11">
    <location>
        <begin position="211"/>
        <end position="238"/>
    </location>
</feature>
<comment type="subcellular location">
    <subcellularLocation>
        <location evidence="1">Cell membrane</location>
        <topology evidence="1">Multi-pass membrane protein</topology>
    </subcellularLocation>
</comment>
<evidence type="ECO:0000256" key="11">
    <source>
        <dbReference type="SAM" id="Phobius"/>
    </source>
</evidence>
<keyword evidence="8" id="KW-0325">Glycoprotein</keyword>
<evidence type="ECO:0000313" key="14">
    <source>
        <dbReference type="WBParaSite" id="PTRK_0001631700.1"/>
    </source>
</evidence>
<dbReference type="Gene3D" id="1.20.1070.10">
    <property type="entry name" value="Rhodopsin 7-helix transmembrane proteins"/>
    <property type="match status" value="1"/>
</dbReference>
<proteinExistence type="predicted"/>
<evidence type="ECO:0000256" key="7">
    <source>
        <dbReference type="ARBA" id="ARBA00023170"/>
    </source>
</evidence>
<keyword evidence="4 11" id="KW-1133">Transmembrane helix</keyword>
<dbReference type="InterPro" id="IPR017452">
    <property type="entry name" value="GPCR_Rhodpsn_7TM"/>
</dbReference>
<dbReference type="InterPro" id="IPR000276">
    <property type="entry name" value="GPCR_Rhodpsn"/>
</dbReference>
<evidence type="ECO:0000256" key="5">
    <source>
        <dbReference type="ARBA" id="ARBA00023040"/>
    </source>
</evidence>
<dbReference type="PRINTS" id="PR00237">
    <property type="entry name" value="GPCRRHODOPSN"/>
</dbReference>
<feature type="transmembrane region" description="Helical" evidence="11">
    <location>
        <begin position="48"/>
        <end position="76"/>
    </location>
</feature>
<dbReference type="PANTHER" id="PTHR24246">
    <property type="entry name" value="OLFACTORY RECEPTOR AND ADENOSINE RECEPTOR"/>
    <property type="match status" value="1"/>
</dbReference>
<evidence type="ECO:0000256" key="9">
    <source>
        <dbReference type="ARBA" id="ARBA00023224"/>
    </source>
</evidence>
<evidence type="ECO:0000256" key="1">
    <source>
        <dbReference type="ARBA" id="ARBA00004651"/>
    </source>
</evidence>
<feature type="region of interest" description="Disordered" evidence="10">
    <location>
        <begin position="494"/>
        <end position="514"/>
    </location>
</feature>
<dbReference type="WBParaSite" id="PTRK_0001631700.1">
    <property type="protein sequence ID" value="PTRK_0001631700.1"/>
    <property type="gene ID" value="PTRK_0001631700"/>
</dbReference>
<reference evidence="14" key="1">
    <citation type="submission" date="2017-02" db="UniProtKB">
        <authorList>
            <consortium name="WormBaseParasite"/>
        </authorList>
    </citation>
    <scope>IDENTIFICATION</scope>
</reference>
<feature type="transmembrane region" description="Helical" evidence="11">
    <location>
        <begin position="299"/>
        <end position="318"/>
    </location>
</feature>
<dbReference type="PROSITE" id="PS50262">
    <property type="entry name" value="G_PROTEIN_RECEP_F1_2"/>
    <property type="match status" value="1"/>
</dbReference>
<dbReference type="Proteomes" id="UP000038045">
    <property type="component" value="Unplaced"/>
</dbReference>
<feature type="domain" description="G-protein coupled receptors family 1 profile" evidence="12">
    <location>
        <begin position="65"/>
        <end position="333"/>
    </location>
</feature>
<dbReference type="GO" id="GO:0004930">
    <property type="term" value="F:G protein-coupled receptor activity"/>
    <property type="evidence" value="ECO:0007669"/>
    <property type="project" value="UniProtKB-KW"/>
</dbReference>
<evidence type="ECO:0000259" key="12">
    <source>
        <dbReference type="PROSITE" id="PS50262"/>
    </source>
</evidence>
<feature type="transmembrane region" description="Helical" evidence="11">
    <location>
        <begin position="88"/>
        <end position="111"/>
    </location>
</feature>
<evidence type="ECO:0000256" key="10">
    <source>
        <dbReference type="SAM" id="MobiDB-lite"/>
    </source>
</evidence>
<dbReference type="STRING" id="131310.A0A0N5A3W3"/>
<keyword evidence="9" id="KW-0807">Transducer</keyword>
<organism evidence="13 14">
    <name type="scientific">Parastrongyloides trichosuri</name>
    <name type="common">Possum-specific nematode worm</name>
    <dbReference type="NCBI Taxonomy" id="131310"/>
    <lineage>
        <taxon>Eukaryota</taxon>
        <taxon>Metazoa</taxon>
        <taxon>Ecdysozoa</taxon>
        <taxon>Nematoda</taxon>
        <taxon>Chromadorea</taxon>
        <taxon>Rhabditida</taxon>
        <taxon>Tylenchina</taxon>
        <taxon>Panagrolaimomorpha</taxon>
        <taxon>Strongyloidoidea</taxon>
        <taxon>Strongyloididae</taxon>
        <taxon>Parastrongyloides</taxon>
    </lineage>
</organism>
<keyword evidence="6 11" id="KW-0472">Membrane</keyword>
<keyword evidence="3 11" id="KW-0812">Transmembrane</keyword>
<keyword evidence="13" id="KW-1185">Reference proteome</keyword>
<evidence type="ECO:0000256" key="8">
    <source>
        <dbReference type="ARBA" id="ARBA00023180"/>
    </source>
</evidence>
<dbReference type="AlphaFoldDB" id="A0A0N5A3W3"/>
<protein>
    <submittedName>
        <fullName evidence="14">G_PROTEIN_RECEP_F1_2 domain-containing protein</fullName>
    </submittedName>
</protein>
<name>A0A0N5A3W3_PARTI</name>
<feature type="transmembrane region" description="Helical" evidence="11">
    <location>
        <begin position="273"/>
        <end position="293"/>
    </location>
</feature>
<accession>A0A0N5A3W3</accession>
<dbReference type="PANTHER" id="PTHR24246:SF27">
    <property type="entry name" value="ADENOSINE RECEPTOR, ISOFORM A"/>
    <property type="match status" value="1"/>
</dbReference>
<dbReference type="SUPFAM" id="SSF81321">
    <property type="entry name" value="Family A G protein-coupled receptor-like"/>
    <property type="match status" value="1"/>
</dbReference>